<dbReference type="Gene3D" id="1.25.40.20">
    <property type="entry name" value="Ankyrin repeat-containing domain"/>
    <property type="match status" value="3"/>
</dbReference>
<protein>
    <submittedName>
        <fullName evidence="4">Uncharacterized protein</fullName>
    </submittedName>
</protein>
<dbReference type="InterPro" id="IPR036770">
    <property type="entry name" value="Ankyrin_rpt-contain_sf"/>
</dbReference>
<feature type="repeat" description="ANK" evidence="3">
    <location>
        <begin position="310"/>
        <end position="341"/>
    </location>
</feature>
<keyword evidence="5" id="KW-1185">Reference proteome</keyword>
<feature type="repeat" description="ANK" evidence="3">
    <location>
        <begin position="143"/>
        <end position="175"/>
    </location>
</feature>
<evidence type="ECO:0000256" key="1">
    <source>
        <dbReference type="ARBA" id="ARBA00022737"/>
    </source>
</evidence>
<dbReference type="Proteomes" id="UP001447188">
    <property type="component" value="Unassembled WGS sequence"/>
</dbReference>
<sequence>MSLLTLAPELLLLVAENLKPGDLKSFLRTNKRLSLLLTPVIRKLSLSEKYATVALFIAAANGDSEVVRLLLEKGRNIRVVKDGEVAFTAPDNCSDEMLRFVLEQGTNLILEDRDDMPYPFMLLADFWSEHGTQRTVDPDPAPENKTALHWAIDHTHDTLLEILLAKGVDIESRNRNGRTALSEATHRSNETAAKLLIAKGAIINTTDNCRATPLHHAAYAGMGETVKLLLENGADPSVCDRWNATALQLAQVRLLDDTLLREMTGARILANEAEFKIFYAAVKKGDVAAVTESLNRGCDANKDFIYGAGRVEAAIVVAAGQGNVEMVKLLLDNGANPNGRG</sequence>
<feature type="repeat" description="ANK" evidence="3">
    <location>
        <begin position="176"/>
        <end position="208"/>
    </location>
</feature>
<dbReference type="SMART" id="SM00248">
    <property type="entry name" value="ANK"/>
    <property type="match status" value="5"/>
</dbReference>
<keyword evidence="2 3" id="KW-0040">ANK repeat</keyword>
<feature type="repeat" description="ANK" evidence="3">
    <location>
        <begin position="50"/>
        <end position="82"/>
    </location>
</feature>
<evidence type="ECO:0000313" key="4">
    <source>
        <dbReference type="EMBL" id="KAL0632007.1"/>
    </source>
</evidence>
<dbReference type="SUPFAM" id="SSF48403">
    <property type="entry name" value="Ankyrin repeat"/>
    <property type="match status" value="2"/>
</dbReference>
<organism evidence="4 5">
    <name type="scientific">Discina gigas</name>
    <dbReference type="NCBI Taxonomy" id="1032678"/>
    <lineage>
        <taxon>Eukaryota</taxon>
        <taxon>Fungi</taxon>
        <taxon>Dikarya</taxon>
        <taxon>Ascomycota</taxon>
        <taxon>Pezizomycotina</taxon>
        <taxon>Pezizomycetes</taxon>
        <taxon>Pezizales</taxon>
        <taxon>Discinaceae</taxon>
        <taxon>Discina</taxon>
    </lineage>
</organism>
<evidence type="ECO:0000256" key="3">
    <source>
        <dbReference type="PROSITE-ProRule" id="PRU00023"/>
    </source>
</evidence>
<accession>A0ABR3G8H5</accession>
<dbReference type="PROSITE" id="PS50297">
    <property type="entry name" value="ANK_REP_REGION"/>
    <property type="match status" value="5"/>
</dbReference>
<dbReference type="PANTHER" id="PTHR24134:SF9">
    <property type="entry name" value="ANKYRIN REPEAT AND SOCS BOX PROTEIN 8"/>
    <property type="match status" value="1"/>
</dbReference>
<dbReference type="InterPro" id="IPR002110">
    <property type="entry name" value="Ankyrin_rpt"/>
</dbReference>
<feature type="repeat" description="ANK" evidence="3">
    <location>
        <begin position="209"/>
        <end position="241"/>
    </location>
</feature>
<keyword evidence="1" id="KW-0677">Repeat</keyword>
<evidence type="ECO:0000313" key="5">
    <source>
        <dbReference type="Proteomes" id="UP001447188"/>
    </source>
</evidence>
<dbReference type="PANTHER" id="PTHR24134">
    <property type="entry name" value="ANKYRIN REPEAT-CONTAINING PROTEIN DDB_G0279043"/>
    <property type="match status" value="1"/>
</dbReference>
<comment type="caution">
    <text evidence="4">The sequence shown here is derived from an EMBL/GenBank/DDBJ whole genome shotgun (WGS) entry which is preliminary data.</text>
</comment>
<proteinExistence type="predicted"/>
<dbReference type="EMBL" id="JBBBZM010000194">
    <property type="protein sequence ID" value="KAL0632007.1"/>
    <property type="molecule type" value="Genomic_DNA"/>
</dbReference>
<name>A0ABR3G8H5_9PEZI</name>
<dbReference type="PRINTS" id="PR01415">
    <property type="entry name" value="ANKYRIN"/>
</dbReference>
<gene>
    <name evidence="4" type="ORF">Q9L58_009133</name>
</gene>
<dbReference type="PROSITE" id="PS50088">
    <property type="entry name" value="ANK_REPEAT"/>
    <property type="match status" value="5"/>
</dbReference>
<dbReference type="Pfam" id="PF12796">
    <property type="entry name" value="Ank_2"/>
    <property type="match status" value="1"/>
</dbReference>
<evidence type="ECO:0000256" key="2">
    <source>
        <dbReference type="ARBA" id="ARBA00023043"/>
    </source>
</evidence>
<reference evidence="4 5" key="1">
    <citation type="submission" date="2024-02" db="EMBL/GenBank/DDBJ databases">
        <title>Discinaceae phylogenomics.</title>
        <authorList>
            <person name="Dirks A.C."/>
            <person name="James T.Y."/>
        </authorList>
    </citation>
    <scope>NUCLEOTIDE SEQUENCE [LARGE SCALE GENOMIC DNA]</scope>
    <source>
        <strain evidence="4 5">ACD0624</strain>
    </source>
</reference>
<dbReference type="Pfam" id="PF00023">
    <property type="entry name" value="Ank"/>
    <property type="match status" value="2"/>
</dbReference>